<dbReference type="EMBL" id="BBYR01000021">
    <property type="protein sequence ID" value="GAP35362.1"/>
    <property type="molecule type" value="Genomic_DNA"/>
</dbReference>
<evidence type="ECO:0000313" key="5">
    <source>
        <dbReference type="Proteomes" id="UP000037660"/>
    </source>
</evidence>
<feature type="region of interest" description="Disordered" evidence="1">
    <location>
        <begin position="220"/>
        <end position="247"/>
    </location>
</feature>
<comment type="caution">
    <text evidence="4">The sequence shown here is derived from an EMBL/GenBank/DDBJ whole genome shotgun (WGS) entry which is preliminary data.</text>
</comment>
<evidence type="ECO:0000259" key="3">
    <source>
        <dbReference type="Pfam" id="PF20239"/>
    </source>
</evidence>
<feature type="compositionally biased region" description="Basic and acidic residues" evidence="1">
    <location>
        <begin position="493"/>
        <end position="506"/>
    </location>
</feature>
<dbReference type="SUPFAM" id="SSF88946">
    <property type="entry name" value="Sigma2 domain of RNA polymerase sigma factors"/>
    <property type="match status" value="1"/>
</dbReference>
<name>A0A0K8NY78_PISS1</name>
<protein>
    <submittedName>
        <fullName evidence="4">Putative RNA polymerase sigma factor</fullName>
    </submittedName>
</protein>
<feature type="domain" description="RNA polymerase sigma-70 region 2" evidence="2">
    <location>
        <begin position="9"/>
        <end position="71"/>
    </location>
</feature>
<evidence type="ECO:0000313" key="4">
    <source>
        <dbReference type="EMBL" id="GAP35362.1"/>
    </source>
</evidence>
<dbReference type="AlphaFoldDB" id="A0A0K8NY78"/>
<organism evidence="4 5">
    <name type="scientific">Piscinibacter sakaiensis</name>
    <name type="common">Ideonella sakaiensis</name>
    <dbReference type="NCBI Taxonomy" id="1547922"/>
    <lineage>
        <taxon>Bacteria</taxon>
        <taxon>Pseudomonadati</taxon>
        <taxon>Pseudomonadota</taxon>
        <taxon>Betaproteobacteria</taxon>
        <taxon>Burkholderiales</taxon>
        <taxon>Sphaerotilaceae</taxon>
        <taxon>Piscinibacter</taxon>
    </lineage>
</organism>
<keyword evidence="5" id="KW-1185">Reference proteome</keyword>
<dbReference type="InterPro" id="IPR013324">
    <property type="entry name" value="RNA_pol_sigma_r3/r4-like"/>
</dbReference>
<proteinExistence type="predicted"/>
<dbReference type="InterPro" id="IPR007627">
    <property type="entry name" value="RNA_pol_sigma70_r2"/>
</dbReference>
<sequence>MIVDAALRRRLVAHLAHALGLPQLGLVEDAVQVACLRALETWPAAGRPEHPAGWLYRVAWRQAIDQLRREQPQRPLPEAPEDDAAAPVALPAALQVPAAEGRFAGELDDEELALLFAACHPAVPPASQVALALRAACALDLHRIAEGLLTSEAALQQRLARARAALRGVSLAVPAGAALGPRREAVLATLMLMFQAGWRAGGRSGGPAVTDVSDVATASGDTGAIDSSAPAGAAGAAESAEPAEPADAIDPARVNARAAGPHGRPGGGLALAWEAIRLARALAAHPAVAHPDADALAALLLLHGARLSGRFDAAGDIVPLAGQDRDRWDAPMRRMGLAHLQAAMRATRLSRWHLLAGIAAEHALAPDWAGTDWGAILRYYDQLVAIDPSAAPRLGQAVALAEGGAPAEARDRLLALLADTPPALRPHALAALARAHERLGEPAAACSRLREALPLARSGAEARLLARRLQALEARAEVTGAAGPEVTGPAGAERTDPRGATDRPDSHGTGGPPED</sequence>
<dbReference type="SUPFAM" id="SSF88659">
    <property type="entry name" value="Sigma3 and sigma4 domains of RNA polymerase sigma factors"/>
    <property type="match status" value="1"/>
</dbReference>
<dbReference type="Pfam" id="PF04542">
    <property type="entry name" value="Sigma70_r2"/>
    <property type="match status" value="1"/>
</dbReference>
<feature type="domain" description="DUF6596" evidence="3">
    <location>
        <begin position="270"/>
        <end position="344"/>
    </location>
</feature>
<dbReference type="Gene3D" id="1.25.40.10">
    <property type="entry name" value="Tetratricopeptide repeat domain"/>
    <property type="match status" value="1"/>
</dbReference>
<dbReference type="OrthoDB" id="9780299at2"/>
<dbReference type="PANTHER" id="PTHR47756:SF1">
    <property type="entry name" value="BLL0085 PROTEIN"/>
    <property type="match status" value="1"/>
</dbReference>
<dbReference type="InterPro" id="IPR046531">
    <property type="entry name" value="DUF6596"/>
</dbReference>
<dbReference type="InterPro" id="IPR013325">
    <property type="entry name" value="RNA_pol_sigma_r2"/>
</dbReference>
<reference evidence="5" key="1">
    <citation type="submission" date="2015-07" db="EMBL/GenBank/DDBJ databases">
        <title>Discovery of a poly(ethylene terephthalate assimilation.</title>
        <authorList>
            <person name="Yoshida S."/>
            <person name="Hiraga K."/>
            <person name="Takehana T."/>
            <person name="Taniguchi I."/>
            <person name="Yamaji H."/>
            <person name="Maeda Y."/>
            <person name="Toyohara K."/>
            <person name="Miyamoto K."/>
            <person name="Kimura Y."/>
            <person name="Oda K."/>
        </authorList>
    </citation>
    <scope>NUCLEOTIDE SEQUENCE [LARGE SCALE GENOMIC DNA]</scope>
    <source>
        <strain evidence="5">NBRC 110686 / TISTR 2288 / 201-F6</strain>
    </source>
</reference>
<gene>
    <name evidence="4" type="ORF">ISF6_1133</name>
</gene>
<dbReference type="InterPro" id="IPR011990">
    <property type="entry name" value="TPR-like_helical_dom_sf"/>
</dbReference>
<evidence type="ECO:0000259" key="2">
    <source>
        <dbReference type="Pfam" id="PF04542"/>
    </source>
</evidence>
<dbReference type="STRING" id="1547922.ISF6_1133"/>
<feature type="region of interest" description="Disordered" evidence="1">
    <location>
        <begin position="477"/>
        <end position="515"/>
    </location>
</feature>
<dbReference type="GO" id="GO:0003700">
    <property type="term" value="F:DNA-binding transcription factor activity"/>
    <property type="evidence" value="ECO:0007669"/>
    <property type="project" value="InterPro"/>
</dbReference>
<dbReference type="RefSeq" id="WP_054019423.1">
    <property type="nucleotide sequence ID" value="NZ_BBYR01000021.1"/>
</dbReference>
<dbReference type="Gene3D" id="1.10.1740.10">
    <property type="match status" value="1"/>
</dbReference>
<dbReference type="Pfam" id="PF20239">
    <property type="entry name" value="DUF6596"/>
    <property type="match status" value="1"/>
</dbReference>
<dbReference type="Proteomes" id="UP000037660">
    <property type="component" value="Unassembled WGS sequence"/>
</dbReference>
<evidence type="ECO:0000256" key="1">
    <source>
        <dbReference type="SAM" id="MobiDB-lite"/>
    </source>
</evidence>
<accession>A0A0K8NY78</accession>
<reference evidence="4 5" key="2">
    <citation type="journal article" date="2016" name="Science">
        <title>A bacterium that degrades and assimilates poly(ethylene terephthalate).</title>
        <authorList>
            <person name="Yoshida S."/>
            <person name="Hiraga K."/>
            <person name="Takehana T."/>
            <person name="Taniguchi I."/>
            <person name="Yamaji H."/>
            <person name="Maeda Y."/>
            <person name="Toyohara K."/>
            <person name="Miyamoto K."/>
            <person name="Kimura Y."/>
            <person name="Oda K."/>
        </authorList>
    </citation>
    <scope>NUCLEOTIDE SEQUENCE [LARGE SCALE GENOMIC DNA]</scope>
    <source>
        <strain evidence="5">NBRC 110686 / TISTR 2288 / 201-F6</strain>
    </source>
</reference>
<dbReference type="PANTHER" id="PTHR47756">
    <property type="entry name" value="BLL6612 PROTEIN-RELATED"/>
    <property type="match status" value="1"/>
</dbReference>
<dbReference type="GO" id="GO:0006352">
    <property type="term" value="P:DNA-templated transcription initiation"/>
    <property type="evidence" value="ECO:0007669"/>
    <property type="project" value="InterPro"/>
</dbReference>
<feature type="compositionally biased region" description="Low complexity" evidence="1">
    <location>
        <begin position="223"/>
        <end position="247"/>
    </location>
</feature>